<evidence type="ECO:0000313" key="1">
    <source>
        <dbReference type="EMBL" id="ACN16001.1"/>
    </source>
</evidence>
<name>C0QJX5_DESAH</name>
<reference evidence="1 2" key="1">
    <citation type="journal article" date="2009" name="Environ. Microbiol.">
        <title>Genome sequence of Desulfobacterium autotrophicum HRM2, a marine sulfate reducer oxidizing organic carbon completely to carbon dioxide.</title>
        <authorList>
            <person name="Strittmatter A.W."/>
            <person name="Liesegang H."/>
            <person name="Rabus R."/>
            <person name="Decker I."/>
            <person name="Amann J."/>
            <person name="Andres S."/>
            <person name="Henne A."/>
            <person name="Fricke W.F."/>
            <person name="Martinez-Arias R."/>
            <person name="Bartels D."/>
            <person name="Goesmann A."/>
            <person name="Krause L."/>
            <person name="Puehler A."/>
            <person name="Klenk H.P."/>
            <person name="Richter M."/>
            <person name="Schuler M."/>
            <person name="Gloeckner F.O."/>
            <person name="Meyerdierks A."/>
            <person name="Gottschalk G."/>
            <person name="Amann R."/>
        </authorList>
    </citation>
    <scope>NUCLEOTIDE SEQUENCE [LARGE SCALE GENOMIC DNA]</scope>
    <source>
        <strain evidence="2">ATCC 43914 / DSM 3382 / HRM2</strain>
    </source>
</reference>
<dbReference type="Pfam" id="PF08902">
    <property type="entry name" value="DUF1848"/>
    <property type="match status" value="1"/>
</dbReference>
<dbReference type="RefSeq" id="WP_015904763.1">
    <property type="nucleotide sequence ID" value="NC_012108.1"/>
</dbReference>
<sequence length="339" mass="38818">MGIKWPKTTIETPEGPCTAIAPWIISASRATDIPACYSEWFFDKLKKGYVQWINPFNRFKPQYVSFANTCVIVFWTKNPAPMIPLLERLESLGIACYFQFTLNDYEAEGFEPGVPPLNQRMETFQALSERLGKERVIWRFDPLLMTDRSDPDQLISKIHGVGEIIHPFTEKLVFSFADISNYKKVTDNLARQSVRYRDFDTVTMADTARKISEINKPWGLKLATCGEAIDLSAFGIEHNKCIDDELILRITDKPQRSTQFEKFLGYERQGDLFAQPMQSKSKRLKDKGQRRECNCIYSKDIGSYNTCPHGCIYCYANDSAACVAKNRLKIRVENAALVP</sequence>
<dbReference type="Proteomes" id="UP000000442">
    <property type="component" value="Chromosome"/>
</dbReference>
<keyword evidence="2" id="KW-1185">Reference proteome</keyword>
<evidence type="ECO:0000313" key="2">
    <source>
        <dbReference type="Proteomes" id="UP000000442"/>
    </source>
</evidence>
<dbReference type="OrthoDB" id="9771212at2"/>
<dbReference type="KEGG" id="dat:HRM2_29130"/>
<protein>
    <recommendedName>
        <fullName evidence="3">DUF1848 domain-containing protein</fullName>
    </recommendedName>
</protein>
<dbReference type="eggNOG" id="COG1533">
    <property type="taxonomic scope" value="Bacteria"/>
</dbReference>
<evidence type="ECO:0008006" key="3">
    <source>
        <dbReference type="Google" id="ProtNLM"/>
    </source>
</evidence>
<dbReference type="AlphaFoldDB" id="C0QJX5"/>
<dbReference type="HOGENOM" id="CLU_069130_0_0_7"/>
<proteinExistence type="predicted"/>
<dbReference type="InterPro" id="IPR014998">
    <property type="entry name" value="DUF1848"/>
</dbReference>
<dbReference type="EMBL" id="CP001087">
    <property type="protein sequence ID" value="ACN16001.1"/>
    <property type="molecule type" value="Genomic_DNA"/>
</dbReference>
<accession>C0QJX5</accession>
<gene>
    <name evidence="1" type="ordered locus">HRM2_29130</name>
</gene>
<organism evidence="1 2">
    <name type="scientific">Desulforapulum autotrophicum (strain ATCC 43914 / DSM 3382 / VKM B-1955 / HRM2)</name>
    <name type="common">Desulfobacterium autotrophicum</name>
    <dbReference type="NCBI Taxonomy" id="177437"/>
    <lineage>
        <taxon>Bacteria</taxon>
        <taxon>Pseudomonadati</taxon>
        <taxon>Thermodesulfobacteriota</taxon>
        <taxon>Desulfobacteria</taxon>
        <taxon>Desulfobacterales</taxon>
        <taxon>Desulfobacteraceae</taxon>
        <taxon>Desulforapulum</taxon>
    </lineage>
</organism>